<accession>A0A9W9DIZ9</accession>
<keyword evidence="1" id="KW-0175">Coiled coil</keyword>
<proteinExistence type="predicted"/>
<evidence type="ECO:0000313" key="4">
    <source>
        <dbReference type="Proteomes" id="UP001150238"/>
    </source>
</evidence>
<reference evidence="3" key="2">
    <citation type="journal article" date="2023" name="Proc. Natl. Acad. Sci. U.S.A.">
        <title>A global phylogenomic analysis of the shiitake genus Lentinula.</title>
        <authorList>
            <person name="Sierra-Patev S."/>
            <person name="Min B."/>
            <person name="Naranjo-Ortiz M."/>
            <person name="Looney B."/>
            <person name="Konkel Z."/>
            <person name="Slot J.C."/>
            <person name="Sakamoto Y."/>
            <person name="Steenwyk J.L."/>
            <person name="Rokas A."/>
            <person name="Carro J."/>
            <person name="Camarero S."/>
            <person name="Ferreira P."/>
            <person name="Molpeceres G."/>
            <person name="Ruiz-Duenas F.J."/>
            <person name="Serrano A."/>
            <person name="Henrissat B."/>
            <person name="Drula E."/>
            <person name="Hughes K.W."/>
            <person name="Mata J.L."/>
            <person name="Ishikawa N.K."/>
            <person name="Vargas-Isla R."/>
            <person name="Ushijima S."/>
            <person name="Smith C.A."/>
            <person name="Donoghue J."/>
            <person name="Ahrendt S."/>
            <person name="Andreopoulos W."/>
            <person name="He G."/>
            <person name="LaButti K."/>
            <person name="Lipzen A."/>
            <person name="Ng V."/>
            <person name="Riley R."/>
            <person name="Sandor L."/>
            <person name="Barry K."/>
            <person name="Martinez A.T."/>
            <person name="Xiao Y."/>
            <person name="Gibbons J.G."/>
            <person name="Terashima K."/>
            <person name="Grigoriev I.V."/>
            <person name="Hibbett D."/>
        </authorList>
    </citation>
    <scope>NUCLEOTIDE SEQUENCE</scope>
    <source>
        <strain evidence="3">Sp2 HRB7682 ss15</strain>
    </source>
</reference>
<comment type="caution">
    <text evidence="3">The sequence shown here is derived from an EMBL/GenBank/DDBJ whole genome shotgun (WGS) entry which is preliminary data.</text>
</comment>
<evidence type="ECO:0000313" key="3">
    <source>
        <dbReference type="EMBL" id="KAJ4472898.1"/>
    </source>
</evidence>
<reference evidence="3" key="1">
    <citation type="submission" date="2022-08" db="EMBL/GenBank/DDBJ databases">
        <authorList>
            <consortium name="DOE Joint Genome Institute"/>
            <person name="Min B."/>
            <person name="Riley R."/>
            <person name="Sierra-Patev S."/>
            <person name="Naranjo-Ortiz M."/>
            <person name="Looney B."/>
            <person name="Konkel Z."/>
            <person name="Slot J.C."/>
            <person name="Sakamoto Y."/>
            <person name="Steenwyk J.L."/>
            <person name="Rokas A."/>
            <person name="Carro J."/>
            <person name="Camarero S."/>
            <person name="Ferreira P."/>
            <person name="Molpeceres G."/>
            <person name="Ruiz-Duenas F.J."/>
            <person name="Serrano A."/>
            <person name="Henrissat B."/>
            <person name="Drula E."/>
            <person name="Hughes K.W."/>
            <person name="Mata J.L."/>
            <person name="Ishikawa N.K."/>
            <person name="Vargas-Isla R."/>
            <person name="Ushijima S."/>
            <person name="Smith C.A."/>
            <person name="Ahrendt S."/>
            <person name="Andreopoulos W."/>
            <person name="He G."/>
            <person name="Labutti K."/>
            <person name="Lipzen A."/>
            <person name="Ng V."/>
            <person name="Sandor L."/>
            <person name="Barry K."/>
            <person name="Martinez A.T."/>
            <person name="Xiao Y."/>
            <person name="Gibbons J.G."/>
            <person name="Terashima K."/>
            <person name="Hibbett D.S."/>
            <person name="Grigoriev I.V."/>
        </authorList>
    </citation>
    <scope>NUCLEOTIDE SEQUENCE</scope>
    <source>
        <strain evidence="3">Sp2 HRB7682 ss15</strain>
    </source>
</reference>
<gene>
    <name evidence="3" type="ORF">C8J55DRAFT_563130</name>
</gene>
<feature type="compositionally biased region" description="Basic residues" evidence="2">
    <location>
        <begin position="189"/>
        <end position="202"/>
    </location>
</feature>
<evidence type="ECO:0000256" key="2">
    <source>
        <dbReference type="SAM" id="MobiDB-lite"/>
    </source>
</evidence>
<feature type="compositionally biased region" description="Low complexity" evidence="2">
    <location>
        <begin position="66"/>
        <end position="90"/>
    </location>
</feature>
<feature type="region of interest" description="Disordered" evidence="2">
    <location>
        <begin position="15"/>
        <end position="212"/>
    </location>
</feature>
<feature type="compositionally biased region" description="Low complexity" evidence="2">
    <location>
        <begin position="24"/>
        <end position="59"/>
    </location>
</feature>
<feature type="coiled-coil region" evidence="1">
    <location>
        <begin position="236"/>
        <end position="270"/>
    </location>
</feature>
<feature type="compositionally biased region" description="Pro residues" evidence="2">
    <location>
        <begin position="347"/>
        <end position="357"/>
    </location>
</feature>
<feature type="region of interest" description="Disordered" evidence="2">
    <location>
        <begin position="305"/>
        <end position="387"/>
    </location>
</feature>
<sequence>MALSLICSPTYPLATHGPYPNVYSPFSTRSGPPSPSPYGYSSHRSPQYSPGGSRTLSRSGSRKSPRSPISRSPSHSKLSRNSSYRSNLNNPVFRPVSIMPRKHNNNGTGSGSGSLNGNLNEGLKSRKTGFEVGGAEEQQRVTAGDSGGSGSSGGPSSSMNPSPISPSAADAGQGAVSISALSSTNGAKPARKGKTAQAHAHHRDINLNDPPASVTIGLGLIVDGSLIDNQISAQASDQLKQLKDQEQRRLKEQQSELEGLKTRETQLEKILEDNGHRSWSPHALDEKGIDPNPFIELTAALERHQSQSLPRAGDSNFSLTLPQMPPSAYPQSDSATMEKSKATVPAPSVPNPPPLPVPRVHYFPSPRPRAGITPVHPPPIETHALKD</sequence>
<protein>
    <submittedName>
        <fullName evidence="3">Uncharacterized protein</fullName>
    </submittedName>
</protein>
<dbReference type="Proteomes" id="UP001150238">
    <property type="component" value="Unassembled WGS sequence"/>
</dbReference>
<evidence type="ECO:0000256" key="1">
    <source>
        <dbReference type="SAM" id="Coils"/>
    </source>
</evidence>
<name>A0A9W9DIZ9_9AGAR</name>
<dbReference type="EMBL" id="JANVFS010000026">
    <property type="protein sequence ID" value="KAJ4472898.1"/>
    <property type="molecule type" value="Genomic_DNA"/>
</dbReference>
<feature type="compositionally biased region" description="Low complexity" evidence="2">
    <location>
        <begin position="154"/>
        <end position="167"/>
    </location>
</feature>
<organism evidence="3 4">
    <name type="scientific">Lentinula lateritia</name>
    <dbReference type="NCBI Taxonomy" id="40482"/>
    <lineage>
        <taxon>Eukaryota</taxon>
        <taxon>Fungi</taxon>
        <taxon>Dikarya</taxon>
        <taxon>Basidiomycota</taxon>
        <taxon>Agaricomycotina</taxon>
        <taxon>Agaricomycetes</taxon>
        <taxon>Agaricomycetidae</taxon>
        <taxon>Agaricales</taxon>
        <taxon>Marasmiineae</taxon>
        <taxon>Omphalotaceae</taxon>
        <taxon>Lentinula</taxon>
    </lineage>
</organism>
<dbReference type="AlphaFoldDB" id="A0A9W9DIZ9"/>